<protein>
    <submittedName>
        <fullName evidence="1">Uncharacterized protein</fullName>
    </submittedName>
</protein>
<gene>
    <name evidence="1" type="ORF">E2C01_096824</name>
</gene>
<reference evidence="1 2" key="1">
    <citation type="submission" date="2019-05" db="EMBL/GenBank/DDBJ databases">
        <title>Another draft genome of Portunus trituberculatus and its Hox gene families provides insights of decapod evolution.</title>
        <authorList>
            <person name="Jeong J.-H."/>
            <person name="Song I."/>
            <person name="Kim S."/>
            <person name="Choi T."/>
            <person name="Kim D."/>
            <person name="Ryu S."/>
            <person name="Kim W."/>
        </authorList>
    </citation>
    <scope>NUCLEOTIDE SEQUENCE [LARGE SCALE GENOMIC DNA]</scope>
    <source>
        <tissue evidence="1">Muscle</tissue>
    </source>
</reference>
<proteinExistence type="predicted"/>
<dbReference type="EMBL" id="VSRR010126513">
    <property type="protein sequence ID" value="MPD01304.1"/>
    <property type="molecule type" value="Genomic_DNA"/>
</dbReference>
<evidence type="ECO:0000313" key="2">
    <source>
        <dbReference type="Proteomes" id="UP000324222"/>
    </source>
</evidence>
<evidence type="ECO:0000313" key="1">
    <source>
        <dbReference type="EMBL" id="MPD01304.1"/>
    </source>
</evidence>
<keyword evidence="2" id="KW-1185">Reference proteome</keyword>
<dbReference type="Proteomes" id="UP000324222">
    <property type="component" value="Unassembled WGS sequence"/>
</dbReference>
<comment type="caution">
    <text evidence="1">The sequence shown here is derived from an EMBL/GenBank/DDBJ whole genome shotgun (WGS) entry which is preliminary data.</text>
</comment>
<dbReference type="AlphaFoldDB" id="A0A5B7K3X4"/>
<sequence>MRPRLLRLVGEVKVRFLTLC</sequence>
<accession>A0A5B7K3X4</accession>
<organism evidence="1 2">
    <name type="scientific">Portunus trituberculatus</name>
    <name type="common">Swimming crab</name>
    <name type="synonym">Neptunus trituberculatus</name>
    <dbReference type="NCBI Taxonomy" id="210409"/>
    <lineage>
        <taxon>Eukaryota</taxon>
        <taxon>Metazoa</taxon>
        <taxon>Ecdysozoa</taxon>
        <taxon>Arthropoda</taxon>
        <taxon>Crustacea</taxon>
        <taxon>Multicrustacea</taxon>
        <taxon>Malacostraca</taxon>
        <taxon>Eumalacostraca</taxon>
        <taxon>Eucarida</taxon>
        <taxon>Decapoda</taxon>
        <taxon>Pleocyemata</taxon>
        <taxon>Brachyura</taxon>
        <taxon>Eubrachyura</taxon>
        <taxon>Portunoidea</taxon>
        <taxon>Portunidae</taxon>
        <taxon>Portuninae</taxon>
        <taxon>Portunus</taxon>
    </lineage>
</organism>
<name>A0A5B7K3X4_PORTR</name>